<evidence type="ECO:0008006" key="2">
    <source>
        <dbReference type="Google" id="ProtNLM"/>
    </source>
</evidence>
<dbReference type="SUPFAM" id="SSF109854">
    <property type="entry name" value="DinB/YfiT-like putative metalloenzymes"/>
    <property type="match status" value="1"/>
</dbReference>
<dbReference type="InterPro" id="IPR034660">
    <property type="entry name" value="DinB/YfiT-like"/>
</dbReference>
<organism evidence="1">
    <name type="scientific">uncultured Dysgonomonas sp</name>
    <dbReference type="NCBI Taxonomy" id="206096"/>
    <lineage>
        <taxon>Bacteria</taxon>
        <taxon>Pseudomonadati</taxon>
        <taxon>Bacteroidota</taxon>
        <taxon>Bacteroidia</taxon>
        <taxon>Bacteroidales</taxon>
        <taxon>Dysgonomonadaceae</taxon>
        <taxon>Dysgonomonas</taxon>
        <taxon>environmental samples</taxon>
    </lineage>
</organism>
<dbReference type="Gene3D" id="1.20.120.450">
    <property type="entry name" value="dinb family like domain"/>
    <property type="match status" value="1"/>
</dbReference>
<accession>A0A212JMC7</accession>
<proteinExistence type="predicted"/>
<gene>
    <name evidence="1" type="ORF">KL86DYS2_11875</name>
</gene>
<name>A0A212JMC7_9BACT</name>
<protein>
    <recommendedName>
        <fullName evidence="2">DinB-like domain-containing protein</fullName>
    </recommendedName>
</protein>
<evidence type="ECO:0000313" key="1">
    <source>
        <dbReference type="EMBL" id="SBW00561.1"/>
    </source>
</evidence>
<dbReference type="RefSeq" id="WP_296949366.1">
    <property type="nucleotide sequence ID" value="NZ_LT599021.1"/>
</dbReference>
<sequence>MEKIDFYQVIDGVKQVINTEEQFLLSLSEELITTKVNKQNRNIKQILGHLVDSASNNIHRIIHLQNQPSPLIFPDYANLGNNDRWIAIQDYQTENWEDLVQLWKYSNLHIMHVIKHVDTDKLGNEWITALGDRVSLKEMIINYLPHLHLHINEIHELYANNA</sequence>
<dbReference type="AlphaFoldDB" id="A0A212JMC7"/>
<reference evidence="1" key="1">
    <citation type="submission" date="2016-04" db="EMBL/GenBank/DDBJ databases">
        <authorList>
            <person name="Evans L.H."/>
            <person name="Alamgir A."/>
            <person name="Owens N."/>
            <person name="Weber N.D."/>
            <person name="Virtaneva K."/>
            <person name="Barbian K."/>
            <person name="Babar A."/>
            <person name="Rosenke K."/>
        </authorList>
    </citation>
    <scope>NUCLEOTIDE SEQUENCE</scope>
    <source>
        <strain evidence="1">86-2</strain>
    </source>
</reference>
<dbReference type="EMBL" id="FLUL01000001">
    <property type="protein sequence ID" value="SBW00561.1"/>
    <property type="molecule type" value="Genomic_DNA"/>
</dbReference>